<feature type="chain" id="PRO_5021454089" evidence="2">
    <location>
        <begin position="18"/>
        <end position="59"/>
    </location>
</feature>
<feature type="region of interest" description="Disordered" evidence="1">
    <location>
        <begin position="19"/>
        <end position="59"/>
    </location>
</feature>
<sequence length="59" mass="6662">MPRLLCLFLLLSQVTFGYRPISVCSPPDDPVRGGRQGRDEDKPRPRPPPPRRPQGGPRQ</sequence>
<keyword evidence="2" id="KW-0732">Signal</keyword>
<organism evidence="3 4">
    <name type="scientific">Papaver somniferum</name>
    <name type="common">Opium poppy</name>
    <dbReference type="NCBI Taxonomy" id="3469"/>
    <lineage>
        <taxon>Eukaryota</taxon>
        <taxon>Viridiplantae</taxon>
        <taxon>Streptophyta</taxon>
        <taxon>Embryophyta</taxon>
        <taxon>Tracheophyta</taxon>
        <taxon>Spermatophyta</taxon>
        <taxon>Magnoliopsida</taxon>
        <taxon>Ranunculales</taxon>
        <taxon>Papaveraceae</taxon>
        <taxon>Papaveroideae</taxon>
        <taxon>Papaver</taxon>
    </lineage>
</organism>
<keyword evidence="4" id="KW-1185">Reference proteome</keyword>
<protein>
    <submittedName>
        <fullName evidence="3">Uncharacterized protein</fullName>
    </submittedName>
</protein>
<dbReference type="EMBL" id="CM010722">
    <property type="protein sequence ID" value="RZC75696.1"/>
    <property type="molecule type" value="Genomic_DNA"/>
</dbReference>
<evidence type="ECO:0000313" key="4">
    <source>
        <dbReference type="Proteomes" id="UP000316621"/>
    </source>
</evidence>
<feature type="compositionally biased region" description="Basic and acidic residues" evidence="1">
    <location>
        <begin position="29"/>
        <end position="44"/>
    </location>
</feature>
<proteinExistence type="predicted"/>
<name>A0A4Y7KS68_PAPSO</name>
<feature type="signal peptide" evidence="2">
    <location>
        <begin position="1"/>
        <end position="17"/>
    </location>
</feature>
<accession>A0A4Y7KS68</accession>
<dbReference type="AlphaFoldDB" id="A0A4Y7KS68"/>
<reference evidence="3 4" key="1">
    <citation type="journal article" date="2018" name="Science">
        <title>The opium poppy genome and morphinan production.</title>
        <authorList>
            <person name="Guo L."/>
            <person name="Winzer T."/>
            <person name="Yang X."/>
            <person name="Li Y."/>
            <person name="Ning Z."/>
            <person name="He Z."/>
            <person name="Teodor R."/>
            <person name="Lu Y."/>
            <person name="Bowser T.A."/>
            <person name="Graham I.A."/>
            <person name="Ye K."/>
        </authorList>
    </citation>
    <scope>NUCLEOTIDE SEQUENCE [LARGE SCALE GENOMIC DNA]</scope>
    <source>
        <strain evidence="4">cv. HN1</strain>
        <tissue evidence="3">Leaves</tissue>
    </source>
</reference>
<evidence type="ECO:0000256" key="1">
    <source>
        <dbReference type="SAM" id="MobiDB-lite"/>
    </source>
</evidence>
<evidence type="ECO:0000256" key="2">
    <source>
        <dbReference type="SAM" id="SignalP"/>
    </source>
</evidence>
<dbReference type="Proteomes" id="UP000316621">
    <property type="component" value="Chromosome 8"/>
</dbReference>
<gene>
    <name evidence="3" type="ORF">C5167_051170</name>
</gene>
<dbReference type="Gramene" id="RZC75696">
    <property type="protein sequence ID" value="RZC75696"/>
    <property type="gene ID" value="C5167_051170"/>
</dbReference>
<evidence type="ECO:0000313" key="3">
    <source>
        <dbReference type="EMBL" id="RZC75696.1"/>
    </source>
</evidence>